<reference evidence="1 2" key="1">
    <citation type="submission" date="2019-02" db="EMBL/GenBank/DDBJ databases">
        <authorList>
            <person name="Li S.-H."/>
        </authorList>
    </citation>
    <scope>NUCLEOTIDE SEQUENCE [LARGE SCALE GENOMIC DNA]</scope>
    <source>
        <strain evidence="1 2">IMCC14385</strain>
    </source>
</reference>
<dbReference type="KEGG" id="halc:EY643_09020"/>
<protein>
    <submittedName>
        <fullName evidence="1">Uncharacterized protein</fullName>
    </submittedName>
</protein>
<evidence type="ECO:0000313" key="2">
    <source>
        <dbReference type="Proteomes" id="UP000326287"/>
    </source>
</evidence>
<accession>A0A5P9NRV4</accession>
<dbReference type="EMBL" id="CP036422">
    <property type="protein sequence ID" value="QFU77828.1"/>
    <property type="molecule type" value="Genomic_DNA"/>
</dbReference>
<dbReference type="Proteomes" id="UP000326287">
    <property type="component" value="Chromosome"/>
</dbReference>
<name>A0A5P9NRV4_9GAMM</name>
<dbReference type="AlphaFoldDB" id="A0A5P9NRV4"/>
<sequence>MICAAALVVLPASAQDETASDSDVQDMSDPLAVYTQVGAGVTNKGINLKAGRSYDTGSPTTMAMNVLEAKGLLGEAVGWDSGSVRDNSADSLRLRNFKVDLTNGRGGQLDVSYNFDENYFAEESGTISYGVMQALPKFGSINIYPLVGLGLAFGNNVLEDDGSIDSGYSIPGTYALAGMYGKWAITDKVWMNYNPFFLATLSGSDIYKDNAYGAGNDNVLTHEIALSYQISPVFNVRYFANFTDEVDFADGDHRVEFNYQL</sequence>
<proteinExistence type="predicted"/>
<gene>
    <name evidence="1" type="ORF">EY643_09020</name>
</gene>
<dbReference type="OrthoDB" id="5291732at2"/>
<evidence type="ECO:0000313" key="1">
    <source>
        <dbReference type="EMBL" id="QFU77828.1"/>
    </source>
</evidence>
<keyword evidence="2" id="KW-1185">Reference proteome</keyword>
<organism evidence="1 2">
    <name type="scientific">Halioglobus maricola</name>
    <dbReference type="NCBI Taxonomy" id="2601894"/>
    <lineage>
        <taxon>Bacteria</taxon>
        <taxon>Pseudomonadati</taxon>
        <taxon>Pseudomonadota</taxon>
        <taxon>Gammaproteobacteria</taxon>
        <taxon>Cellvibrionales</taxon>
        <taxon>Halieaceae</taxon>
        <taxon>Halioglobus</taxon>
    </lineage>
</organism>